<gene>
    <name evidence="2" type="ordered locus">Os01g0515001</name>
    <name evidence="2" type="ORF">OSNPB_010515001</name>
</gene>
<proteinExistence type="predicted"/>
<sequence length="99" mass="10962">MRTIRYFDGSNRSHHSIKQGNKAPCLPGDYVKRRTTNLADDSLWPVNTSPYAVHAQPLAPPRRRDGRRALGTAGGAAAARREQQQSGLLVRQLAAWRDG</sequence>
<organism evidence="2 3">
    <name type="scientific">Oryza sativa subsp. japonica</name>
    <name type="common">Rice</name>
    <dbReference type="NCBI Taxonomy" id="39947"/>
    <lineage>
        <taxon>Eukaryota</taxon>
        <taxon>Viridiplantae</taxon>
        <taxon>Streptophyta</taxon>
        <taxon>Embryophyta</taxon>
        <taxon>Tracheophyta</taxon>
        <taxon>Spermatophyta</taxon>
        <taxon>Magnoliopsida</taxon>
        <taxon>Liliopsida</taxon>
        <taxon>Poales</taxon>
        <taxon>Poaceae</taxon>
        <taxon>BOP clade</taxon>
        <taxon>Oryzoideae</taxon>
        <taxon>Oryzeae</taxon>
        <taxon>Oryzinae</taxon>
        <taxon>Oryza</taxon>
        <taxon>Oryza sativa</taxon>
    </lineage>
</organism>
<dbReference type="Proteomes" id="UP000059680">
    <property type="component" value="Chromosome 1"/>
</dbReference>
<dbReference type="PaxDb" id="39947-A0A0P0V391"/>
<keyword evidence="3" id="KW-1185">Reference proteome</keyword>
<accession>A0A0P0V391</accession>
<reference evidence="2 3" key="3">
    <citation type="journal article" date="2013" name="Rice">
        <title>Improvement of the Oryza sativa Nipponbare reference genome using next generation sequence and optical map data.</title>
        <authorList>
            <person name="Kawahara Y."/>
            <person name="de la Bastide M."/>
            <person name="Hamilton J.P."/>
            <person name="Kanamori H."/>
            <person name="McCombie W.R."/>
            <person name="Ouyang S."/>
            <person name="Schwartz D.C."/>
            <person name="Tanaka T."/>
            <person name="Wu J."/>
            <person name="Zhou S."/>
            <person name="Childs K.L."/>
            <person name="Davidson R.M."/>
            <person name="Lin H."/>
            <person name="Quesada-Ocampo L."/>
            <person name="Vaillancourt B."/>
            <person name="Sakai H."/>
            <person name="Lee S.S."/>
            <person name="Kim J."/>
            <person name="Numa H."/>
            <person name="Itoh T."/>
            <person name="Buell C.R."/>
            <person name="Matsumoto T."/>
        </authorList>
    </citation>
    <scope>NUCLEOTIDE SEQUENCE [LARGE SCALE GENOMIC DNA]</scope>
    <source>
        <strain evidence="3">cv. Nipponbare</strain>
    </source>
</reference>
<dbReference type="InParanoid" id="A0A0P0V391"/>
<evidence type="ECO:0000313" key="3">
    <source>
        <dbReference type="Proteomes" id="UP000059680"/>
    </source>
</evidence>
<dbReference type="EMBL" id="AP014957">
    <property type="protein sequence ID" value="BAS72411.1"/>
    <property type="molecule type" value="Genomic_DNA"/>
</dbReference>
<reference evidence="3" key="1">
    <citation type="journal article" date="2005" name="Nature">
        <title>The map-based sequence of the rice genome.</title>
        <authorList>
            <consortium name="International rice genome sequencing project (IRGSP)"/>
            <person name="Matsumoto T."/>
            <person name="Wu J."/>
            <person name="Kanamori H."/>
            <person name="Katayose Y."/>
            <person name="Fujisawa M."/>
            <person name="Namiki N."/>
            <person name="Mizuno H."/>
            <person name="Yamamoto K."/>
            <person name="Antonio B.A."/>
            <person name="Baba T."/>
            <person name="Sakata K."/>
            <person name="Nagamura Y."/>
            <person name="Aoki H."/>
            <person name="Arikawa K."/>
            <person name="Arita K."/>
            <person name="Bito T."/>
            <person name="Chiden Y."/>
            <person name="Fujitsuka N."/>
            <person name="Fukunaka R."/>
            <person name="Hamada M."/>
            <person name="Harada C."/>
            <person name="Hayashi A."/>
            <person name="Hijishita S."/>
            <person name="Honda M."/>
            <person name="Hosokawa S."/>
            <person name="Ichikawa Y."/>
            <person name="Idonuma A."/>
            <person name="Iijima M."/>
            <person name="Ikeda M."/>
            <person name="Ikeno M."/>
            <person name="Ito K."/>
            <person name="Ito S."/>
            <person name="Ito T."/>
            <person name="Ito Y."/>
            <person name="Ito Y."/>
            <person name="Iwabuchi A."/>
            <person name="Kamiya K."/>
            <person name="Karasawa W."/>
            <person name="Kurita K."/>
            <person name="Katagiri S."/>
            <person name="Kikuta A."/>
            <person name="Kobayashi H."/>
            <person name="Kobayashi N."/>
            <person name="Machita K."/>
            <person name="Maehara T."/>
            <person name="Masukawa M."/>
            <person name="Mizubayashi T."/>
            <person name="Mukai Y."/>
            <person name="Nagasaki H."/>
            <person name="Nagata Y."/>
            <person name="Naito S."/>
            <person name="Nakashima M."/>
            <person name="Nakama Y."/>
            <person name="Nakamichi Y."/>
            <person name="Nakamura M."/>
            <person name="Meguro A."/>
            <person name="Negishi M."/>
            <person name="Ohta I."/>
            <person name="Ohta T."/>
            <person name="Okamoto M."/>
            <person name="Ono N."/>
            <person name="Saji S."/>
            <person name="Sakaguchi M."/>
            <person name="Sakai K."/>
            <person name="Shibata M."/>
            <person name="Shimokawa T."/>
            <person name="Song J."/>
            <person name="Takazaki Y."/>
            <person name="Terasawa K."/>
            <person name="Tsugane M."/>
            <person name="Tsuji K."/>
            <person name="Ueda S."/>
            <person name="Waki K."/>
            <person name="Yamagata H."/>
            <person name="Yamamoto M."/>
            <person name="Yamamoto S."/>
            <person name="Yamane H."/>
            <person name="Yoshiki S."/>
            <person name="Yoshihara R."/>
            <person name="Yukawa K."/>
            <person name="Zhong H."/>
            <person name="Yano M."/>
            <person name="Yuan Q."/>
            <person name="Ouyang S."/>
            <person name="Liu J."/>
            <person name="Jones K.M."/>
            <person name="Gansberger K."/>
            <person name="Moffat K."/>
            <person name="Hill J."/>
            <person name="Bera J."/>
            <person name="Fadrosh D."/>
            <person name="Jin S."/>
            <person name="Johri S."/>
            <person name="Kim M."/>
            <person name="Overton L."/>
            <person name="Reardon M."/>
            <person name="Tsitrin T."/>
            <person name="Vuong H."/>
            <person name="Weaver B."/>
            <person name="Ciecko A."/>
            <person name="Tallon L."/>
            <person name="Jackson J."/>
            <person name="Pai G."/>
            <person name="Aken S.V."/>
            <person name="Utterback T."/>
            <person name="Reidmuller S."/>
            <person name="Feldblyum T."/>
            <person name="Hsiao J."/>
            <person name="Zismann V."/>
            <person name="Iobst S."/>
            <person name="de Vazeille A.R."/>
            <person name="Buell C.R."/>
            <person name="Ying K."/>
            <person name="Li Y."/>
            <person name="Lu T."/>
            <person name="Huang Y."/>
            <person name="Zhao Q."/>
            <person name="Feng Q."/>
            <person name="Zhang L."/>
            <person name="Zhu J."/>
            <person name="Weng Q."/>
            <person name="Mu J."/>
            <person name="Lu Y."/>
            <person name="Fan D."/>
            <person name="Liu Y."/>
            <person name="Guan J."/>
            <person name="Zhang Y."/>
            <person name="Yu S."/>
            <person name="Liu X."/>
            <person name="Zhang Y."/>
            <person name="Hong G."/>
            <person name="Han B."/>
            <person name="Choisne N."/>
            <person name="Demange N."/>
            <person name="Orjeda G."/>
            <person name="Samain S."/>
            <person name="Cattolico L."/>
            <person name="Pelletier E."/>
            <person name="Couloux A."/>
            <person name="Segurens B."/>
            <person name="Wincker P."/>
            <person name="D'Hont A."/>
            <person name="Scarpelli C."/>
            <person name="Weissenbach J."/>
            <person name="Salanoubat M."/>
            <person name="Quetier F."/>
            <person name="Yu Y."/>
            <person name="Kim H.R."/>
            <person name="Rambo T."/>
            <person name="Currie J."/>
            <person name="Collura K."/>
            <person name="Luo M."/>
            <person name="Yang T."/>
            <person name="Ammiraju J.S.S."/>
            <person name="Engler F."/>
            <person name="Soderlund C."/>
            <person name="Wing R.A."/>
            <person name="Palmer L.E."/>
            <person name="de la Bastide M."/>
            <person name="Spiegel L."/>
            <person name="Nascimento L."/>
            <person name="Zutavern T."/>
            <person name="O'Shaughnessy A."/>
            <person name="Dike S."/>
            <person name="Dedhia N."/>
            <person name="Preston R."/>
            <person name="Balija V."/>
            <person name="McCombie W.R."/>
            <person name="Chow T."/>
            <person name="Chen H."/>
            <person name="Chung M."/>
            <person name="Chen C."/>
            <person name="Shaw J."/>
            <person name="Wu H."/>
            <person name="Hsiao K."/>
            <person name="Chao Y."/>
            <person name="Chu M."/>
            <person name="Cheng C."/>
            <person name="Hour A."/>
            <person name="Lee P."/>
            <person name="Lin S."/>
            <person name="Lin Y."/>
            <person name="Liou J."/>
            <person name="Liu S."/>
            <person name="Hsing Y."/>
            <person name="Raghuvanshi S."/>
            <person name="Mohanty A."/>
            <person name="Bharti A.K."/>
            <person name="Gaur A."/>
            <person name="Gupta V."/>
            <person name="Kumar D."/>
            <person name="Ravi V."/>
            <person name="Vij S."/>
            <person name="Kapur A."/>
            <person name="Khurana P."/>
            <person name="Khurana P."/>
            <person name="Khurana J.P."/>
            <person name="Tyagi A.K."/>
            <person name="Gaikwad K."/>
            <person name="Singh A."/>
            <person name="Dalal V."/>
            <person name="Srivastava S."/>
            <person name="Dixit A."/>
            <person name="Pal A.K."/>
            <person name="Ghazi I.A."/>
            <person name="Yadav M."/>
            <person name="Pandit A."/>
            <person name="Bhargava A."/>
            <person name="Sureshbabu K."/>
            <person name="Batra K."/>
            <person name="Sharma T.R."/>
            <person name="Mohapatra T."/>
            <person name="Singh N.K."/>
            <person name="Messing J."/>
            <person name="Nelson A.B."/>
            <person name="Fuks G."/>
            <person name="Kavchok S."/>
            <person name="Keizer G."/>
            <person name="Linton E."/>
            <person name="Llaca V."/>
            <person name="Song R."/>
            <person name="Tanyolac B."/>
            <person name="Young S."/>
            <person name="Ho-Il K."/>
            <person name="Hahn J.H."/>
            <person name="Sangsakoo G."/>
            <person name="Vanavichit A."/>
            <person name="de Mattos Luiz.A.T."/>
            <person name="Zimmer P.D."/>
            <person name="Malone G."/>
            <person name="Dellagostin O."/>
            <person name="de Oliveira A.C."/>
            <person name="Bevan M."/>
            <person name="Bancroft I."/>
            <person name="Minx P."/>
            <person name="Cordum H."/>
            <person name="Wilson R."/>
            <person name="Cheng Z."/>
            <person name="Jin W."/>
            <person name="Jiang J."/>
            <person name="Leong S.A."/>
            <person name="Iwama H."/>
            <person name="Gojobori T."/>
            <person name="Itoh T."/>
            <person name="Niimura Y."/>
            <person name="Fujii Y."/>
            <person name="Habara T."/>
            <person name="Sakai H."/>
            <person name="Sato Y."/>
            <person name="Wilson G."/>
            <person name="Kumar K."/>
            <person name="McCouch S."/>
            <person name="Juretic N."/>
            <person name="Hoen D."/>
            <person name="Wright S."/>
            <person name="Bruskiewich R."/>
            <person name="Bureau T."/>
            <person name="Miyao A."/>
            <person name="Hirochika H."/>
            <person name="Nishikawa T."/>
            <person name="Kadowaki K."/>
            <person name="Sugiura M."/>
            <person name="Burr B."/>
            <person name="Sasaki T."/>
        </authorList>
    </citation>
    <scope>NUCLEOTIDE SEQUENCE [LARGE SCALE GENOMIC DNA]</scope>
    <source>
        <strain evidence="3">cv. Nipponbare</strain>
    </source>
</reference>
<name>A0A0P0V391_ORYSJ</name>
<reference evidence="2 3" key="2">
    <citation type="journal article" date="2013" name="Plant Cell Physiol.">
        <title>Rice Annotation Project Database (RAP-DB): an integrative and interactive database for rice genomics.</title>
        <authorList>
            <person name="Sakai H."/>
            <person name="Lee S.S."/>
            <person name="Tanaka T."/>
            <person name="Numa H."/>
            <person name="Kim J."/>
            <person name="Kawahara Y."/>
            <person name="Wakimoto H."/>
            <person name="Yang C.C."/>
            <person name="Iwamoto M."/>
            <person name="Abe T."/>
            <person name="Yamada Y."/>
            <person name="Muto A."/>
            <person name="Inokuchi H."/>
            <person name="Ikemura T."/>
            <person name="Matsumoto T."/>
            <person name="Sasaki T."/>
            <person name="Itoh T."/>
        </authorList>
    </citation>
    <scope>NUCLEOTIDE SEQUENCE [LARGE SCALE GENOMIC DNA]</scope>
    <source>
        <strain evidence="3">cv. Nipponbare</strain>
    </source>
</reference>
<protein>
    <submittedName>
        <fullName evidence="2">Os01g0515001 protein</fullName>
    </submittedName>
</protein>
<evidence type="ECO:0000313" key="2">
    <source>
        <dbReference type="EMBL" id="BAS72411.1"/>
    </source>
</evidence>
<dbReference type="AlphaFoldDB" id="A0A0P0V391"/>
<feature type="region of interest" description="Disordered" evidence="1">
    <location>
        <begin position="1"/>
        <end position="26"/>
    </location>
</feature>
<evidence type="ECO:0000256" key="1">
    <source>
        <dbReference type="SAM" id="MobiDB-lite"/>
    </source>
</evidence>